<name>A0A2H0V4U9_9BACT</name>
<dbReference type="EMBL" id="PFAP01000018">
    <property type="protein sequence ID" value="PIR94126.1"/>
    <property type="molecule type" value="Genomic_DNA"/>
</dbReference>
<reference evidence="2" key="1">
    <citation type="submission" date="2017-09" db="EMBL/GenBank/DDBJ databases">
        <title>Depth-based differentiation of microbial function through sediment-hosted aquifers and enrichment of novel symbionts in the deep terrestrial subsurface.</title>
        <authorList>
            <person name="Probst A.J."/>
            <person name="Ladd B."/>
            <person name="Jarett J.K."/>
            <person name="Geller-Mcgrath D.E."/>
            <person name="Sieber C.M.K."/>
            <person name="Emerson J.B."/>
            <person name="Anantharaman K."/>
            <person name="Thomas B.C."/>
            <person name="Malmstrom R."/>
            <person name="Stieglmeier M."/>
            <person name="Klingl A."/>
            <person name="Woyke T."/>
            <person name="Ryan C.M."/>
            <person name="Banfield J.F."/>
        </authorList>
    </citation>
    <scope>NUCLEOTIDE SEQUENCE [LARGE SCALE GENOMIC DNA]</scope>
</reference>
<organism evidence="1 2">
    <name type="scientific">Candidatus Falkowbacteria bacterium CG10_big_fil_rev_8_21_14_0_10_39_11</name>
    <dbReference type="NCBI Taxonomy" id="1974565"/>
    <lineage>
        <taxon>Bacteria</taxon>
        <taxon>Candidatus Falkowiibacteriota</taxon>
    </lineage>
</organism>
<protein>
    <submittedName>
        <fullName evidence="1">Uncharacterized protein</fullName>
    </submittedName>
</protein>
<accession>A0A2H0V4U9</accession>
<comment type="caution">
    <text evidence="1">The sequence shown here is derived from an EMBL/GenBank/DDBJ whole genome shotgun (WGS) entry which is preliminary data.</text>
</comment>
<gene>
    <name evidence="1" type="ORF">COT97_03075</name>
</gene>
<sequence length="128" mass="14847">MTKVDTRKLKPSPDLKHLIRALQDVRVGDHGVSDAGAKYIIDNVNRHKSDQWMTFVFYGLQEIIKCNSSYAKRAGEILLDHLPRMLFGHELDEWLESKVPELTAQIQFARENYARALNQIKVRHMPPH</sequence>
<dbReference type="Proteomes" id="UP000229901">
    <property type="component" value="Unassembled WGS sequence"/>
</dbReference>
<evidence type="ECO:0000313" key="1">
    <source>
        <dbReference type="EMBL" id="PIR94126.1"/>
    </source>
</evidence>
<proteinExistence type="predicted"/>
<dbReference type="AlphaFoldDB" id="A0A2H0V4U9"/>
<evidence type="ECO:0000313" key="2">
    <source>
        <dbReference type="Proteomes" id="UP000229901"/>
    </source>
</evidence>